<dbReference type="EMBL" id="CM056810">
    <property type="protein sequence ID" value="KAJ8644205.1"/>
    <property type="molecule type" value="Genomic_DNA"/>
</dbReference>
<evidence type="ECO:0000313" key="2">
    <source>
        <dbReference type="Proteomes" id="UP001234297"/>
    </source>
</evidence>
<name>A0ACC2MEX2_PERAE</name>
<evidence type="ECO:0000313" key="1">
    <source>
        <dbReference type="EMBL" id="KAJ8644205.1"/>
    </source>
</evidence>
<reference evidence="1 2" key="1">
    <citation type="journal article" date="2022" name="Hortic Res">
        <title>A haplotype resolved chromosomal level avocado genome allows analysis of novel avocado genes.</title>
        <authorList>
            <person name="Nath O."/>
            <person name="Fletcher S.J."/>
            <person name="Hayward A."/>
            <person name="Shaw L.M."/>
            <person name="Masouleh A.K."/>
            <person name="Furtado A."/>
            <person name="Henry R.J."/>
            <person name="Mitter N."/>
        </authorList>
    </citation>
    <scope>NUCLEOTIDE SEQUENCE [LARGE SCALE GENOMIC DNA]</scope>
    <source>
        <strain evidence="2">cv. Hass</strain>
    </source>
</reference>
<sequence length="128" mass="14418">MALNGATGNLPRFAKVNVSIIKNPPEASFFDEATHSIHNLSGSIAKAGLELVPRDYDMDTAYRFRRTDSINMIHVYKVALTFHLKPFIRWPPTLFQTTIKTSLKGATPKSVLELMNVNYLTLAHVKHH</sequence>
<comment type="caution">
    <text evidence="1">The sequence shown here is derived from an EMBL/GenBank/DDBJ whole genome shotgun (WGS) entry which is preliminary data.</text>
</comment>
<organism evidence="1 2">
    <name type="scientific">Persea americana</name>
    <name type="common">Avocado</name>
    <dbReference type="NCBI Taxonomy" id="3435"/>
    <lineage>
        <taxon>Eukaryota</taxon>
        <taxon>Viridiplantae</taxon>
        <taxon>Streptophyta</taxon>
        <taxon>Embryophyta</taxon>
        <taxon>Tracheophyta</taxon>
        <taxon>Spermatophyta</taxon>
        <taxon>Magnoliopsida</taxon>
        <taxon>Magnoliidae</taxon>
        <taxon>Laurales</taxon>
        <taxon>Lauraceae</taxon>
        <taxon>Persea</taxon>
    </lineage>
</organism>
<gene>
    <name evidence="1" type="ORF">MRB53_005953</name>
</gene>
<accession>A0ACC2MEX2</accession>
<proteinExistence type="predicted"/>
<protein>
    <submittedName>
        <fullName evidence="1">Uncharacterized protein</fullName>
    </submittedName>
</protein>
<keyword evidence="2" id="KW-1185">Reference proteome</keyword>
<dbReference type="Proteomes" id="UP001234297">
    <property type="component" value="Chromosome 2"/>
</dbReference>